<organism evidence="7 8">
    <name type="scientific">Cucurbitaria berberidis CBS 394.84</name>
    <dbReference type="NCBI Taxonomy" id="1168544"/>
    <lineage>
        <taxon>Eukaryota</taxon>
        <taxon>Fungi</taxon>
        <taxon>Dikarya</taxon>
        <taxon>Ascomycota</taxon>
        <taxon>Pezizomycotina</taxon>
        <taxon>Dothideomycetes</taxon>
        <taxon>Pleosporomycetidae</taxon>
        <taxon>Pleosporales</taxon>
        <taxon>Pleosporineae</taxon>
        <taxon>Cucurbitariaceae</taxon>
        <taxon>Cucurbitaria</taxon>
    </lineage>
</organism>
<dbReference type="Pfam" id="PF00172">
    <property type="entry name" value="Zn_clus"/>
    <property type="match status" value="1"/>
</dbReference>
<evidence type="ECO:0000256" key="4">
    <source>
        <dbReference type="ARBA" id="ARBA00023242"/>
    </source>
</evidence>
<dbReference type="PANTHER" id="PTHR31069:SF32">
    <property type="entry name" value="ARGININE METABOLISM REGULATION PROTEIN II"/>
    <property type="match status" value="1"/>
</dbReference>
<dbReference type="InterPro" id="IPR050675">
    <property type="entry name" value="OAF3"/>
</dbReference>
<dbReference type="PROSITE" id="PS50048">
    <property type="entry name" value="ZN2_CY6_FUNGAL_2"/>
    <property type="match status" value="1"/>
</dbReference>
<proteinExistence type="predicted"/>
<evidence type="ECO:0000256" key="5">
    <source>
        <dbReference type="SAM" id="MobiDB-lite"/>
    </source>
</evidence>
<accession>A0A9P4G8U5</accession>
<gene>
    <name evidence="7" type="ORF">K460DRAFT_380614</name>
</gene>
<dbReference type="GO" id="GO:0000981">
    <property type="term" value="F:DNA-binding transcription factor activity, RNA polymerase II-specific"/>
    <property type="evidence" value="ECO:0007669"/>
    <property type="project" value="InterPro"/>
</dbReference>
<dbReference type="SMART" id="SM00066">
    <property type="entry name" value="GAL4"/>
    <property type="match status" value="1"/>
</dbReference>
<dbReference type="GeneID" id="63852531"/>
<evidence type="ECO:0000256" key="3">
    <source>
        <dbReference type="ARBA" id="ARBA00023163"/>
    </source>
</evidence>
<evidence type="ECO:0000313" key="8">
    <source>
        <dbReference type="Proteomes" id="UP000800039"/>
    </source>
</evidence>
<keyword evidence="8" id="KW-1185">Reference proteome</keyword>
<dbReference type="AlphaFoldDB" id="A0A9P4G8U5"/>
<dbReference type="EMBL" id="ML976619">
    <property type="protein sequence ID" value="KAF1840835.1"/>
    <property type="molecule type" value="Genomic_DNA"/>
</dbReference>
<protein>
    <recommendedName>
        <fullName evidence="6">Zn(2)-C6 fungal-type domain-containing protein</fullName>
    </recommendedName>
</protein>
<dbReference type="CDD" id="cd00067">
    <property type="entry name" value="GAL4"/>
    <property type="match status" value="1"/>
</dbReference>
<dbReference type="PROSITE" id="PS00463">
    <property type="entry name" value="ZN2_CY6_FUNGAL_1"/>
    <property type="match status" value="1"/>
</dbReference>
<keyword evidence="1" id="KW-0805">Transcription regulation</keyword>
<dbReference type="InterPro" id="IPR001138">
    <property type="entry name" value="Zn2Cys6_DnaBD"/>
</dbReference>
<reference evidence="7" key="1">
    <citation type="submission" date="2020-01" db="EMBL/GenBank/DDBJ databases">
        <authorList>
            <consortium name="DOE Joint Genome Institute"/>
            <person name="Haridas S."/>
            <person name="Albert R."/>
            <person name="Binder M."/>
            <person name="Bloem J."/>
            <person name="Labutti K."/>
            <person name="Salamov A."/>
            <person name="Andreopoulos B."/>
            <person name="Baker S.E."/>
            <person name="Barry K."/>
            <person name="Bills G."/>
            <person name="Bluhm B.H."/>
            <person name="Cannon C."/>
            <person name="Castanera R."/>
            <person name="Culley D.E."/>
            <person name="Daum C."/>
            <person name="Ezra D."/>
            <person name="Gonzalez J.B."/>
            <person name="Henrissat B."/>
            <person name="Kuo A."/>
            <person name="Liang C."/>
            <person name="Lipzen A."/>
            <person name="Lutzoni F."/>
            <person name="Magnuson J."/>
            <person name="Mondo S."/>
            <person name="Nolan M."/>
            <person name="Ohm R."/>
            <person name="Pangilinan J."/>
            <person name="Park H.-J."/>
            <person name="Ramirez L."/>
            <person name="Alfaro M."/>
            <person name="Sun H."/>
            <person name="Tritt A."/>
            <person name="Yoshinaga Y."/>
            <person name="Zwiers L.-H."/>
            <person name="Turgeon B.G."/>
            <person name="Goodwin S.B."/>
            <person name="Spatafora J.W."/>
            <person name="Crous P.W."/>
            <person name="Grigoriev I.V."/>
        </authorList>
    </citation>
    <scope>NUCLEOTIDE SEQUENCE</scope>
    <source>
        <strain evidence="7">CBS 394.84</strain>
    </source>
</reference>
<evidence type="ECO:0000256" key="1">
    <source>
        <dbReference type="ARBA" id="ARBA00023015"/>
    </source>
</evidence>
<feature type="region of interest" description="Disordered" evidence="5">
    <location>
        <begin position="47"/>
        <end position="66"/>
    </location>
</feature>
<dbReference type="OrthoDB" id="4356994at2759"/>
<dbReference type="RefSeq" id="XP_040783398.1">
    <property type="nucleotide sequence ID" value="XM_040935280.1"/>
</dbReference>
<keyword evidence="2" id="KW-0238">DNA-binding</keyword>
<evidence type="ECO:0000259" key="6">
    <source>
        <dbReference type="PROSITE" id="PS50048"/>
    </source>
</evidence>
<dbReference type="SUPFAM" id="SSF57701">
    <property type="entry name" value="Zn2/Cys6 DNA-binding domain"/>
    <property type="match status" value="1"/>
</dbReference>
<name>A0A9P4G8U5_9PLEO</name>
<dbReference type="GO" id="GO:0008270">
    <property type="term" value="F:zinc ion binding"/>
    <property type="evidence" value="ECO:0007669"/>
    <property type="project" value="InterPro"/>
</dbReference>
<dbReference type="InterPro" id="IPR036864">
    <property type="entry name" value="Zn2-C6_fun-type_DNA-bd_sf"/>
</dbReference>
<keyword evidence="4" id="KW-0539">Nucleus</keyword>
<sequence>MTQILVNEKLHTACDGCRTRKLKCSGNTPDCVRCKREKIACVYSPRKQMGRPRKRRRDGEADEPATILNESPVISIFSDIGLISPPHPHDANNSSGTTANVAPSQHDLSFPESFRLSPVSNLDFNLDPPIDPSLFDLQPISPPNAVDDPSSNQSNMAPCTCLSIMYLTLTELQSVQSFSFPQVIVPLRKAMSTLSDLIYCPQCPKEAFSAIQNIQSIVSLFKAIVERFNKVLLEVDAEAERLQQSGQKKPYRVGDNNPALHHLHTGTLDCPMGFNIELEASDWRKIVKTALRTEIRGGGSNPRPLMDLLEEIVARQERWHAEKEFWTEERRHLFGGGAHECNEPKTCETLGADHIRRAIDRLNWE</sequence>
<dbReference type="Gene3D" id="4.10.240.10">
    <property type="entry name" value="Zn(2)-C6 fungal-type DNA-binding domain"/>
    <property type="match status" value="1"/>
</dbReference>
<dbReference type="PANTHER" id="PTHR31069">
    <property type="entry name" value="OLEATE-ACTIVATED TRANSCRIPTION FACTOR 1-RELATED"/>
    <property type="match status" value="1"/>
</dbReference>
<dbReference type="Proteomes" id="UP000800039">
    <property type="component" value="Unassembled WGS sequence"/>
</dbReference>
<feature type="compositionally biased region" description="Polar residues" evidence="5">
    <location>
        <begin position="91"/>
        <end position="104"/>
    </location>
</feature>
<evidence type="ECO:0000313" key="7">
    <source>
        <dbReference type="EMBL" id="KAF1840835.1"/>
    </source>
</evidence>
<feature type="region of interest" description="Disordered" evidence="5">
    <location>
        <begin position="85"/>
        <end position="104"/>
    </location>
</feature>
<feature type="domain" description="Zn(2)-C6 fungal-type" evidence="6">
    <location>
        <begin position="13"/>
        <end position="43"/>
    </location>
</feature>
<evidence type="ECO:0000256" key="2">
    <source>
        <dbReference type="ARBA" id="ARBA00023125"/>
    </source>
</evidence>
<comment type="caution">
    <text evidence="7">The sequence shown here is derived from an EMBL/GenBank/DDBJ whole genome shotgun (WGS) entry which is preliminary data.</text>
</comment>
<dbReference type="GO" id="GO:0003677">
    <property type="term" value="F:DNA binding"/>
    <property type="evidence" value="ECO:0007669"/>
    <property type="project" value="UniProtKB-KW"/>
</dbReference>
<keyword evidence="3" id="KW-0804">Transcription</keyword>